<evidence type="ECO:0000259" key="9">
    <source>
        <dbReference type="Pfam" id="PF01479"/>
    </source>
</evidence>
<dbReference type="Gene3D" id="3.10.290.10">
    <property type="entry name" value="RNA-binding S4 domain"/>
    <property type="match status" value="1"/>
</dbReference>
<dbReference type="PROSITE" id="PS01149">
    <property type="entry name" value="PSI_RSU"/>
    <property type="match status" value="1"/>
</dbReference>
<keyword evidence="11" id="KW-1185">Reference proteome</keyword>
<accession>A0A845BV54</accession>
<dbReference type="NCBIfam" id="TIGR00093">
    <property type="entry name" value="pseudouridine synthase"/>
    <property type="match status" value="1"/>
</dbReference>
<dbReference type="GO" id="GO:0000455">
    <property type="term" value="P:enzyme-directed rRNA pseudouridine synthesis"/>
    <property type="evidence" value="ECO:0007669"/>
    <property type="project" value="UniProtKB-ARBA"/>
</dbReference>
<feature type="domain" description="Pseudouridine synthase RsuA/RluA-like" evidence="8">
    <location>
        <begin position="64"/>
        <end position="195"/>
    </location>
</feature>
<comment type="function">
    <text evidence="5">Responsible for synthesis of pseudouridine from uracil-516 in 16S ribosomal RNA.</text>
</comment>
<dbReference type="InterPro" id="IPR018496">
    <property type="entry name" value="PsdUridine_synth_RsuA/RluB_CS"/>
</dbReference>
<evidence type="ECO:0000313" key="10">
    <source>
        <dbReference type="EMBL" id="MXR36403.1"/>
    </source>
</evidence>
<evidence type="ECO:0000259" key="8">
    <source>
        <dbReference type="Pfam" id="PF00849"/>
    </source>
</evidence>
<evidence type="ECO:0000313" key="11">
    <source>
        <dbReference type="Proteomes" id="UP000467214"/>
    </source>
</evidence>
<evidence type="ECO:0000256" key="2">
    <source>
        <dbReference type="ARBA" id="ARBA00022884"/>
    </source>
</evidence>
<dbReference type="PANTHER" id="PTHR47683">
    <property type="entry name" value="PSEUDOURIDINE SYNTHASE FAMILY PROTEIN-RELATED"/>
    <property type="match status" value="1"/>
</dbReference>
<dbReference type="EMBL" id="WSSB01000004">
    <property type="protein sequence ID" value="MXR36403.1"/>
    <property type="molecule type" value="Genomic_DNA"/>
</dbReference>
<dbReference type="AlphaFoldDB" id="A0A845BV54"/>
<dbReference type="InterPro" id="IPR036986">
    <property type="entry name" value="S4_RNA-bd_sf"/>
</dbReference>
<name>A0A845BV54_9NEIS</name>
<comment type="caution">
    <text evidence="10">The sequence shown here is derived from an EMBL/GenBank/DDBJ whole genome shotgun (WGS) entry which is preliminary data.</text>
</comment>
<proteinExistence type="inferred from homology"/>
<reference evidence="10 11" key="1">
    <citation type="submission" date="2019-12" db="EMBL/GenBank/DDBJ databases">
        <title>Neisseriaceae gen. nov. sp. Genome sequencing and assembly.</title>
        <authorList>
            <person name="Liu Z."/>
            <person name="Li A."/>
        </authorList>
    </citation>
    <scope>NUCLEOTIDE SEQUENCE [LARGE SCALE GENOMIC DNA]</scope>
    <source>
        <strain evidence="10 11">B2N2-7</strain>
    </source>
</reference>
<dbReference type="PROSITE" id="PS50889">
    <property type="entry name" value="S4"/>
    <property type="match status" value="1"/>
</dbReference>
<dbReference type="Pfam" id="PF00849">
    <property type="entry name" value="PseudoU_synth_2"/>
    <property type="match status" value="1"/>
</dbReference>
<dbReference type="InterPro" id="IPR006145">
    <property type="entry name" value="PsdUridine_synth_RsuA/RluA"/>
</dbReference>
<evidence type="ECO:0000256" key="1">
    <source>
        <dbReference type="ARBA" id="ARBA00008348"/>
    </source>
</evidence>
<dbReference type="SUPFAM" id="SSF55174">
    <property type="entry name" value="Alpha-L RNA-binding motif"/>
    <property type="match status" value="1"/>
</dbReference>
<dbReference type="InterPro" id="IPR042092">
    <property type="entry name" value="PsdUridine_s_RsuA/RluB/E/F_cat"/>
</dbReference>
<dbReference type="CDD" id="cd00165">
    <property type="entry name" value="S4"/>
    <property type="match status" value="1"/>
</dbReference>
<evidence type="ECO:0000256" key="5">
    <source>
        <dbReference type="ARBA" id="ARBA00037590"/>
    </source>
</evidence>
<dbReference type="SUPFAM" id="SSF55120">
    <property type="entry name" value="Pseudouridine synthase"/>
    <property type="match status" value="1"/>
</dbReference>
<dbReference type="PANTHER" id="PTHR47683:SF4">
    <property type="entry name" value="PSEUDOURIDINE SYNTHASE"/>
    <property type="match status" value="1"/>
</dbReference>
<dbReference type="Gene3D" id="3.30.70.580">
    <property type="entry name" value="Pseudouridine synthase I, catalytic domain, N-terminal subdomain"/>
    <property type="match status" value="1"/>
</dbReference>
<dbReference type="Proteomes" id="UP000467214">
    <property type="component" value="Unassembled WGS sequence"/>
</dbReference>
<comment type="catalytic activity">
    <reaction evidence="4">
        <text>uridine(516) in 16S rRNA = pseudouridine(516) in 16S rRNA</text>
        <dbReference type="Rhea" id="RHEA:38867"/>
        <dbReference type="Rhea" id="RHEA-COMP:10089"/>
        <dbReference type="Rhea" id="RHEA-COMP:10090"/>
        <dbReference type="ChEBI" id="CHEBI:65314"/>
        <dbReference type="ChEBI" id="CHEBI:65315"/>
        <dbReference type="EC" id="5.4.99.19"/>
    </reaction>
</comment>
<protein>
    <recommendedName>
        <fullName evidence="7">Pseudouridine synthase</fullName>
        <ecNumber evidence="7">5.4.99.-</ecNumber>
    </recommendedName>
</protein>
<evidence type="ECO:0000256" key="7">
    <source>
        <dbReference type="RuleBase" id="RU003887"/>
    </source>
</evidence>
<dbReference type="GO" id="GO:0160136">
    <property type="term" value="F:16S rRNA pseudouridine(516) synthase activity"/>
    <property type="evidence" value="ECO:0007669"/>
    <property type="project" value="UniProtKB-EC"/>
</dbReference>
<dbReference type="EC" id="5.4.99.-" evidence="7"/>
<evidence type="ECO:0000256" key="6">
    <source>
        <dbReference type="PROSITE-ProRule" id="PRU00182"/>
    </source>
</evidence>
<dbReference type="Pfam" id="PF01479">
    <property type="entry name" value="S4"/>
    <property type="match status" value="1"/>
</dbReference>
<sequence length="236" mass="26221">MELYRFLQQQGFGSRKECRKLIEYGLVEINGEQADNWRAKVQPDALHSLSVDDEPWQILRGPVYLMLNKEANTETSHKPIHHPSVYSRLPLPFNNLGVSAVGRLDADTTGLLLLTTDGQFIHALTSPKKQVPKCYRVTLKHAANSMLLSQLQSGVLLRDEDEALAVDAVLQVDEHTIHMTISQGRYHQVKRMVAAAGNRVEALHRIAIGSLDLGELAPGQWRFLTPAELAALGFAG</sequence>
<keyword evidence="2 6" id="KW-0694">RNA-binding</keyword>
<dbReference type="RefSeq" id="WP_160795449.1">
    <property type="nucleotide sequence ID" value="NZ_WSSB01000004.1"/>
</dbReference>
<keyword evidence="3 7" id="KW-0413">Isomerase</keyword>
<dbReference type="InterPro" id="IPR050343">
    <property type="entry name" value="RsuA_PseudoU_synthase"/>
</dbReference>
<feature type="domain" description="RNA-binding S4" evidence="9">
    <location>
        <begin position="6"/>
        <end position="36"/>
    </location>
</feature>
<organism evidence="10 11">
    <name type="scientific">Craterilacuibacter sinensis</name>
    <dbReference type="NCBI Taxonomy" id="2686017"/>
    <lineage>
        <taxon>Bacteria</taxon>
        <taxon>Pseudomonadati</taxon>
        <taxon>Pseudomonadota</taxon>
        <taxon>Betaproteobacteria</taxon>
        <taxon>Neisseriales</taxon>
        <taxon>Neisseriaceae</taxon>
        <taxon>Craterilacuibacter</taxon>
    </lineage>
</organism>
<gene>
    <name evidence="10" type="ORF">GQF02_05380</name>
</gene>
<dbReference type="Gene3D" id="3.30.70.1560">
    <property type="entry name" value="Alpha-L RNA-binding motif"/>
    <property type="match status" value="1"/>
</dbReference>
<evidence type="ECO:0000256" key="3">
    <source>
        <dbReference type="ARBA" id="ARBA00023235"/>
    </source>
</evidence>
<comment type="similarity">
    <text evidence="1 7">Belongs to the pseudouridine synthase RsuA family.</text>
</comment>
<dbReference type="InterPro" id="IPR020094">
    <property type="entry name" value="TruA/RsuA/RluB/E/F_N"/>
</dbReference>
<dbReference type="InterPro" id="IPR002942">
    <property type="entry name" value="S4_RNA-bd"/>
</dbReference>
<dbReference type="InterPro" id="IPR000748">
    <property type="entry name" value="PsdUridine_synth_RsuA/RluB/E/F"/>
</dbReference>
<evidence type="ECO:0000256" key="4">
    <source>
        <dbReference type="ARBA" id="ARBA00036749"/>
    </source>
</evidence>
<dbReference type="GO" id="GO:0003723">
    <property type="term" value="F:RNA binding"/>
    <property type="evidence" value="ECO:0007669"/>
    <property type="project" value="UniProtKB-KW"/>
</dbReference>
<dbReference type="InterPro" id="IPR020103">
    <property type="entry name" value="PsdUridine_synth_cat_dom_sf"/>
</dbReference>